<dbReference type="Pfam" id="PF10647">
    <property type="entry name" value="Gmad1"/>
    <property type="match status" value="1"/>
</dbReference>
<dbReference type="InterPro" id="IPR018910">
    <property type="entry name" value="LpqB_C"/>
</dbReference>
<organism evidence="4 5">
    <name type="scientific">Pilimelia columellifera subsp. columellifera</name>
    <dbReference type="NCBI Taxonomy" id="706583"/>
    <lineage>
        <taxon>Bacteria</taxon>
        <taxon>Bacillati</taxon>
        <taxon>Actinomycetota</taxon>
        <taxon>Actinomycetes</taxon>
        <taxon>Micromonosporales</taxon>
        <taxon>Micromonosporaceae</taxon>
        <taxon>Pilimelia</taxon>
    </lineage>
</organism>
<comment type="caution">
    <text evidence="4">The sequence shown here is derived from an EMBL/GenBank/DDBJ whole genome shotgun (WGS) entry which is preliminary data.</text>
</comment>
<name>A0ABN3NJ17_9ACTN</name>
<evidence type="ECO:0008006" key="6">
    <source>
        <dbReference type="Google" id="ProtNLM"/>
    </source>
</evidence>
<feature type="domain" description="Lipoprotein LpqB C-terminal" evidence="2">
    <location>
        <begin position="436"/>
        <end position="526"/>
    </location>
</feature>
<dbReference type="Pfam" id="PF10646">
    <property type="entry name" value="Germane"/>
    <property type="match status" value="1"/>
</dbReference>
<dbReference type="Pfam" id="PF25976">
    <property type="entry name" value="LpqB_N"/>
    <property type="match status" value="1"/>
</dbReference>
<evidence type="ECO:0000259" key="1">
    <source>
        <dbReference type="Pfam" id="PF10646"/>
    </source>
</evidence>
<dbReference type="SUPFAM" id="SSF82171">
    <property type="entry name" value="DPP6 N-terminal domain-like"/>
    <property type="match status" value="1"/>
</dbReference>
<evidence type="ECO:0000313" key="5">
    <source>
        <dbReference type="Proteomes" id="UP001499978"/>
    </source>
</evidence>
<dbReference type="RefSeq" id="WP_344172055.1">
    <property type="nucleotide sequence ID" value="NZ_BAAARY010000009.1"/>
</dbReference>
<dbReference type="InterPro" id="IPR019606">
    <property type="entry name" value="GerMN"/>
</dbReference>
<gene>
    <name evidence="4" type="ORF">GCM10010201_22720</name>
</gene>
<dbReference type="EMBL" id="BAAARY010000009">
    <property type="protein sequence ID" value="GAA2523770.1"/>
    <property type="molecule type" value="Genomic_DNA"/>
</dbReference>
<sequence>MPGPRSGRVAALLASAVALTLPGCGLPGSSDVIVRGEVQRSAPVSDDAGTWEPPGRDATTVPQDFVKNFLAAPAGEPSRAQARVRRFLAPEADEAWRPADTVHVARLVGEPIINRRPSGYDVQLQVEHLGELADNGAVVPRPRAAARYRFSFAEGERGDNSLYVTAALPLILLQDAVLRQYYESRPVYFWSADETTLVPDMRYLPRRDVTAAQIPTQILDWMLGGPVPWLRPAVRALPPGAARRGNVPAPTRDRIEVTLSKAVDTDRREQVDKLATQLRWSLGDSEQTLRLRVDEFQADYGGADYQRANAAYRGSRPVTAMAVLGGRPRPIGASTPGLVVPPELPSGYRLARRAAYTMVGVVWSAAIVRPAGGKDLGLDLAFGSEAGLEPPRPTSLRARSVGRPVWIRGGRSGLVAADGRLYSFRAGKQPRATPVAGAPVGRVGAVAVAPDGQRVALLVGGVLYVAALGADDAPVGIGPAQRVPVALGGLTAVDFSEEGRLVVAGRLPDGRAQLVDVTLDGALQTPRAGQFGAAAITQLVALPSDPTSRSGPGPVLYEANGLAYELYSVERRLTAEDVGVPGSTAYPSAPFFVT</sequence>
<evidence type="ECO:0000259" key="3">
    <source>
        <dbReference type="Pfam" id="PF25976"/>
    </source>
</evidence>
<protein>
    <recommendedName>
        <fullName evidence="6">GerMN domain-containing protein</fullName>
    </recommendedName>
</protein>
<evidence type="ECO:0000313" key="4">
    <source>
        <dbReference type="EMBL" id="GAA2523770.1"/>
    </source>
</evidence>
<keyword evidence="5" id="KW-1185">Reference proteome</keyword>
<dbReference type="Proteomes" id="UP001499978">
    <property type="component" value="Unassembled WGS sequence"/>
</dbReference>
<proteinExistence type="predicted"/>
<feature type="domain" description="Lipoprotein LpqB N-terminal" evidence="3">
    <location>
        <begin position="61"/>
        <end position="153"/>
    </location>
</feature>
<evidence type="ECO:0000259" key="2">
    <source>
        <dbReference type="Pfam" id="PF10647"/>
    </source>
</evidence>
<accession>A0ABN3NJ17</accession>
<dbReference type="InterPro" id="IPR059026">
    <property type="entry name" value="LpqB_N"/>
</dbReference>
<feature type="domain" description="GerMN" evidence="1">
    <location>
        <begin position="186"/>
        <end position="293"/>
    </location>
</feature>
<reference evidence="4 5" key="1">
    <citation type="journal article" date="2019" name="Int. J. Syst. Evol. Microbiol.">
        <title>The Global Catalogue of Microorganisms (GCM) 10K type strain sequencing project: providing services to taxonomists for standard genome sequencing and annotation.</title>
        <authorList>
            <consortium name="The Broad Institute Genomics Platform"/>
            <consortium name="The Broad Institute Genome Sequencing Center for Infectious Disease"/>
            <person name="Wu L."/>
            <person name="Ma J."/>
        </authorList>
    </citation>
    <scope>NUCLEOTIDE SEQUENCE [LARGE SCALE GENOMIC DNA]</scope>
    <source>
        <strain evidence="4 5">JCM 3367</strain>
    </source>
</reference>